<dbReference type="EMBL" id="PNEN01001692">
    <property type="protein sequence ID" value="PPJ52488.1"/>
    <property type="molecule type" value="Genomic_DNA"/>
</dbReference>
<comment type="caution">
    <text evidence="3">The sequence shown here is derived from an EMBL/GenBank/DDBJ whole genome shotgun (WGS) entry which is preliminary data.</text>
</comment>
<keyword evidence="4" id="KW-1185">Reference proteome</keyword>
<sequence length="290" mass="32226">MADPKLDKESHVNWRGTWKRRLLVGTTALIVLGIVAAAAKFNVDARYDTWWEEGRSFEVVRRGEEIPPEERAQARFQLYGVVYYLPPGVHKGGMISTMAAGIICAIIAGVAFLPTMFASDKVHLRMFRNIWIGWLSIGVLVSLIAFVWSFVEYYTSSTVDVDGFWAAGPQVPPPRGVLSIPPFTREGTHSIESWSCQISPIYFYARSRVVGVGDAWLPPCDNAKISRWLTLPLFVMSVVLLVLATVLQPWQSKEAKRADQQMEMAGADDRRASDRTGDASRSSSKSATAV</sequence>
<proteinExistence type="predicted"/>
<dbReference type="OrthoDB" id="10452948at2759"/>
<accession>A0A2S6BYE1</accession>
<protein>
    <submittedName>
        <fullName evidence="3">Uncharacterized protein</fullName>
    </submittedName>
</protein>
<reference evidence="4" key="1">
    <citation type="journal article" date="2017" name="bioRxiv">
        <title>Conservation of a gene cluster reveals novel cercosporin biosynthetic mechanisms and extends production to the genus Colletotrichum.</title>
        <authorList>
            <person name="de Jonge R."/>
            <person name="Ebert M.K."/>
            <person name="Huitt-Roehl C.R."/>
            <person name="Pal P."/>
            <person name="Suttle J.C."/>
            <person name="Spanner R.E."/>
            <person name="Neubauer J.D."/>
            <person name="Jurick W.M.II."/>
            <person name="Stott K.A."/>
            <person name="Secor G.A."/>
            <person name="Thomma B.P.H.J."/>
            <person name="Van de Peer Y."/>
            <person name="Townsend C.A."/>
            <person name="Bolton M.D."/>
        </authorList>
    </citation>
    <scope>NUCLEOTIDE SEQUENCE [LARGE SCALE GENOMIC DNA]</scope>
    <source>
        <strain evidence="4">CBS538.71</strain>
    </source>
</reference>
<keyword evidence="2" id="KW-1133">Transmembrane helix</keyword>
<dbReference type="Proteomes" id="UP000237631">
    <property type="component" value="Unassembled WGS sequence"/>
</dbReference>
<feature type="transmembrane region" description="Helical" evidence="2">
    <location>
        <begin position="94"/>
        <end position="118"/>
    </location>
</feature>
<gene>
    <name evidence="3" type="ORF">CBER1_10706</name>
</gene>
<feature type="region of interest" description="Disordered" evidence="1">
    <location>
        <begin position="254"/>
        <end position="290"/>
    </location>
</feature>
<name>A0A2S6BYE1_9PEZI</name>
<evidence type="ECO:0000256" key="2">
    <source>
        <dbReference type="SAM" id="Phobius"/>
    </source>
</evidence>
<evidence type="ECO:0000313" key="3">
    <source>
        <dbReference type="EMBL" id="PPJ52488.1"/>
    </source>
</evidence>
<feature type="compositionally biased region" description="Basic and acidic residues" evidence="1">
    <location>
        <begin position="267"/>
        <end position="278"/>
    </location>
</feature>
<feature type="transmembrane region" description="Helical" evidence="2">
    <location>
        <begin position="21"/>
        <end position="41"/>
    </location>
</feature>
<keyword evidence="2" id="KW-0812">Transmembrane</keyword>
<organism evidence="3 4">
    <name type="scientific">Cercospora berteroae</name>
    <dbReference type="NCBI Taxonomy" id="357750"/>
    <lineage>
        <taxon>Eukaryota</taxon>
        <taxon>Fungi</taxon>
        <taxon>Dikarya</taxon>
        <taxon>Ascomycota</taxon>
        <taxon>Pezizomycotina</taxon>
        <taxon>Dothideomycetes</taxon>
        <taxon>Dothideomycetidae</taxon>
        <taxon>Mycosphaerellales</taxon>
        <taxon>Mycosphaerellaceae</taxon>
        <taxon>Cercospora</taxon>
    </lineage>
</organism>
<evidence type="ECO:0000256" key="1">
    <source>
        <dbReference type="SAM" id="MobiDB-lite"/>
    </source>
</evidence>
<feature type="transmembrane region" description="Helical" evidence="2">
    <location>
        <begin position="130"/>
        <end position="151"/>
    </location>
</feature>
<feature type="compositionally biased region" description="Polar residues" evidence="1">
    <location>
        <begin position="279"/>
        <end position="290"/>
    </location>
</feature>
<keyword evidence="2" id="KW-0472">Membrane</keyword>
<dbReference type="AlphaFoldDB" id="A0A2S6BYE1"/>
<feature type="transmembrane region" description="Helical" evidence="2">
    <location>
        <begin position="225"/>
        <end position="247"/>
    </location>
</feature>
<evidence type="ECO:0000313" key="4">
    <source>
        <dbReference type="Proteomes" id="UP000237631"/>
    </source>
</evidence>